<evidence type="ECO:0000313" key="2">
    <source>
        <dbReference type="EMBL" id="KIM97211.1"/>
    </source>
</evidence>
<dbReference type="HOGENOM" id="CLU_136918_0_0_1"/>
<proteinExistence type="predicted"/>
<feature type="region of interest" description="Disordered" evidence="1">
    <location>
        <begin position="24"/>
        <end position="47"/>
    </location>
</feature>
<evidence type="ECO:0000256" key="1">
    <source>
        <dbReference type="SAM" id="MobiDB-lite"/>
    </source>
</evidence>
<dbReference type="Proteomes" id="UP000054321">
    <property type="component" value="Unassembled WGS sequence"/>
</dbReference>
<evidence type="ECO:0000313" key="3">
    <source>
        <dbReference type="Proteomes" id="UP000054321"/>
    </source>
</evidence>
<organism evidence="2 3">
    <name type="scientific">Oidiodendron maius (strain Zn)</name>
    <dbReference type="NCBI Taxonomy" id="913774"/>
    <lineage>
        <taxon>Eukaryota</taxon>
        <taxon>Fungi</taxon>
        <taxon>Dikarya</taxon>
        <taxon>Ascomycota</taxon>
        <taxon>Pezizomycotina</taxon>
        <taxon>Leotiomycetes</taxon>
        <taxon>Leotiomycetes incertae sedis</taxon>
        <taxon>Myxotrichaceae</taxon>
        <taxon>Oidiodendron</taxon>
    </lineage>
</organism>
<name>A0A0C3H427_OIDMZ</name>
<feature type="compositionally biased region" description="Basic and acidic residues" evidence="1">
    <location>
        <begin position="35"/>
        <end position="47"/>
    </location>
</feature>
<dbReference type="AlphaFoldDB" id="A0A0C3H427"/>
<dbReference type="InParanoid" id="A0A0C3H427"/>
<sequence length="165" mass="17636">MAAPMVVDDGYTGLEQSVHHPLAGASMHAQTQRSSGDKGEGGLEGNHEDLLRPFKDYVILGKEEGFIVMLREVLATRQNTLGASTTTELNNLQTTIETLAKTVKEALPGPENTSKKTWAAVATGVRGTSEGAVYAPKVVIPERQTREIVVQAPGQSEDLAKRTPA</sequence>
<dbReference type="EMBL" id="KN832882">
    <property type="protein sequence ID" value="KIM97211.1"/>
    <property type="molecule type" value="Genomic_DNA"/>
</dbReference>
<reference evidence="3" key="2">
    <citation type="submission" date="2015-01" db="EMBL/GenBank/DDBJ databases">
        <title>Evolutionary Origins and Diversification of the Mycorrhizal Mutualists.</title>
        <authorList>
            <consortium name="DOE Joint Genome Institute"/>
            <consortium name="Mycorrhizal Genomics Consortium"/>
            <person name="Kohler A."/>
            <person name="Kuo A."/>
            <person name="Nagy L.G."/>
            <person name="Floudas D."/>
            <person name="Copeland A."/>
            <person name="Barry K.W."/>
            <person name="Cichocki N."/>
            <person name="Veneault-Fourrey C."/>
            <person name="LaButti K."/>
            <person name="Lindquist E.A."/>
            <person name="Lipzen A."/>
            <person name="Lundell T."/>
            <person name="Morin E."/>
            <person name="Murat C."/>
            <person name="Riley R."/>
            <person name="Ohm R."/>
            <person name="Sun H."/>
            <person name="Tunlid A."/>
            <person name="Henrissat B."/>
            <person name="Grigoriev I.V."/>
            <person name="Hibbett D.S."/>
            <person name="Martin F."/>
        </authorList>
    </citation>
    <scope>NUCLEOTIDE SEQUENCE [LARGE SCALE GENOMIC DNA]</scope>
    <source>
        <strain evidence="3">Zn</strain>
    </source>
</reference>
<gene>
    <name evidence="2" type="ORF">OIDMADRAFT_57843</name>
</gene>
<reference evidence="2 3" key="1">
    <citation type="submission" date="2014-04" db="EMBL/GenBank/DDBJ databases">
        <authorList>
            <consortium name="DOE Joint Genome Institute"/>
            <person name="Kuo A."/>
            <person name="Martino E."/>
            <person name="Perotto S."/>
            <person name="Kohler A."/>
            <person name="Nagy L.G."/>
            <person name="Floudas D."/>
            <person name="Copeland A."/>
            <person name="Barry K.W."/>
            <person name="Cichocki N."/>
            <person name="Veneault-Fourrey C."/>
            <person name="LaButti K."/>
            <person name="Lindquist E.A."/>
            <person name="Lipzen A."/>
            <person name="Lundell T."/>
            <person name="Morin E."/>
            <person name="Murat C."/>
            <person name="Sun H."/>
            <person name="Tunlid A."/>
            <person name="Henrissat B."/>
            <person name="Grigoriev I.V."/>
            <person name="Hibbett D.S."/>
            <person name="Martin F."/>
            <person name="Nordberg H.P."/>
            <person name="Cantor M.N."/>
            <person name="Hua S.X."/>
        </authorList>
    </citation>
    <scope>NUCLEOTIDE SEQUENCE [LARGE SCALE GENOMIC DNA]</scope>
    <source>
        <strain evidence="2 3">Zn</strain>
    </source>
</reference>
<accession>A0A0C3H427</accession>
<protein>
    <submittedName>
        <fullName evidence="2">Uncharacterized protein</fullName>
    </submittedName>
</protein>
<keyword evidence="3" id="KW-1185">Reference proteome</keyword>